<dbReference type="InterPro" id="IPR002035">
    <property type="entry name" value="VWF_A"/>
</dbReference>
<dbReference type="SUPFAM" id="SSF53300">
    <property type="entry name" value="vWA-like"/>
    <property type="match status" value="1"/>
</dbReference>
<keyword evidence="3" id="KW-1185">Reference proteome</keyword>
<dbReference type="Proteomes" id="UP000663929">
    <property type="component" value="Chromosome"/>
</dbReference>
<accession>A0A8A4TVX6</accession>
<proteinExistence type="predicted"/>
<dbReference type="Gene3D" id="3.40.50.410">
    <property type="entry name" value="von Willebrand factor, type A domain"/>
    <property type="match status" value="1"/>
</dbReference>
<dbReference type="InterPro" id="IPR017802">
    <property type="entry name" value="VWFA-rel_acidobac-type"/>
</dbReference>
<organism evidence="2 3">
    <name type="scientific">Sulfidibacter corallicola</name>
    <dbReference type="NCBI Taxonomy" id="2818388"/>
    <lineage>
        <taxon>Bacteria</taxon>
        <taxon>Pseudomonadati</taxon>
        <taxon>Acidobacteriota</taxon>
        <taxon>Holophagae</taxon>
        <taxon>Acanthopleuribacterales</taxon>
        <taxon>Acanthopleuribacteraceae</taxon>
        <taxon>Sulfidibacter</taxon>
    </lineage>
</organism>
<dbReference type="InterPro" id="IPR036465">
    <property type="entry name" value="vWFA_dom_sf"/>
</dbReference>
<dbReference type="NCBIfam" id="TIGR03436">
    <property type="entry name" value="acidobact_VWFA"/>
    <property type="match status" value="1"/>
</dbReference>
<dbReference type="SMART" id="SM00327">
    <property type="entry name" value="VWA"/>
    <property type="match status" value="1"/>
</dbReference>
<dbReference type="InterPro" id="IPR051266">
    <property type="entry name" value="CLCR"/>
</dbReference>
<dbReference type="PANTHER" id="PTHR10579">
    <property type="entry name" value="CALCIUM-ACTIVATED CHLORIDE CHANNEL REGULATOR"/>
    <property type="match status" value="1"/>
</dbReference>
<evidence type="ECO:0000313" key="2">
    <source>
        <dbReference type="EMBL" id="QTD53284.1"/>
    </source>
</evidence>
<dbReference type="PROSITE" id="PS50234">
    <property type="entry name" value="VWFA"/>
    <property type="match status" value="1"/>
</dbReference>
<dbReference type="EMBL" id="CP071793">
    <property type="protein sequence ID" value="QTD53284.1"/>
    <property type="molecule type" value="Genomic_DNA"/>
</dbReference>
<gene>
    <name evidence="2" type="ORF">J3U87_12585</name>
</gene>
<dbReference type="RefSeq" id="WP_237383386.1">
    <property type="nucleotide sequence ID" value="NZ_CP071793.1"/>
</dbReference>
<name>A0A8A4TVX6_SULCO</name>
<evidence type="ECO:0000259" key="1">
    <source>
        <dbReference type="PROSITE" id="PS50234"/>
    </source>
</evidence>
<reference evidence="2" key="1">
    <citation type="submission" date="2021-03" db="EMBL/GenBank/DDBJ databases">
        <title>Acanthopleuribacteraceae sp. M133.</title>
        <authorList>
            <person name="Wang G."/>
        </authorList>
    </citation>
    <scope>NUCLEOTIDE SEQUENCE</scope>
    <source>
        <strain evidence="2">M133</strain>
    </source>
</reference>
<dbReference type="Pfam" id="PF00092">
    <property type="entry name" value="VWA"/>
    <property type="match status" value="1"/>
</dbReference>
<protein>
    <submittedName>
        <fullName evidence="2">VWA domain-containing protein</fullName>
    </submittedName>
</protein>
<dbReference type="AlphaFoldDB" id="A0A8A4TVX6"/>
<dbReference type="KEGG" id="scor:J3U87_12585"/>
<evidence type="ECO:0000313" key="3">
    <source>
        <dbReference type="Proteomes" id="UP000663929"/>
    </source>
</evidence>
<dbReference type="PANTHER" id="PTHR10579:SF43">
    <property type="entry name" value="ZINC FINGER (C3HC4-TYPE RING FINGER) FAMILY PROTEIN"/>
    <property type="match status" value="1"/>
</dbReference>
<sequence length="365" mass="41328">MLVMLLSACLAAGKLQFIEPVGERFAGMTRFHLTCDVPDDEILGLEVFVNGQSVHYFESPPFETELDLSRFPEGELHIRAVLSRFSGKDLVAERKGQNHPHFFEEDVRLIQVPVKVAFSGEVRELKAEDFQLRENGVPQKLTYLLSEEHPLHLVLAVDYSGSMESRLPVLVRGIWQLLDQLKEHDRVQMIGFNHRVFEVFETDTDKEALRTRLLRIRADGATNLYGGVWSGVKLLSQSNLRRALVVFTDGKHDLDGEEDVYGKGLKDCVDLASRAGVPIYTMGVGSSVDPDVLQELSMLSGGKSFVLKSSQQIRKAFAVVGHELRHQYLLCYHTRSTFSGWHDIEVKIQADAGLLRYPQRLYFQQ</sequence>
<feature type="domain" description="VWFA" evidence="1">
    <location>
        <begin position="152"/>
        <end position="320"/>
    </location>
</feature>